<feature type="domain" description="Histidine kinase" evidence="2">
    <location>
        <begin position="150"/>
        <end position="352"/>
    </location>
</feature>
<dbReference type="AlphaFoldDB" id="A0A346NHS2"/>
<accession>A0A346NHS2</accession>
<dbReference type="InterPro" id="IPR036890">
    <property type="entry name" value="HATPase_C_sf"/>
</dbReference>
<dbReference type="RefSeq" id="WP_108565803.1">
    <property type="nucleotide sequence ID" value="NZ_CP031769.1"/>
</dbReference>
<organism evidence="3 4">
    <name type="scientific">Salinimonas sediminis</name>
    <dbReference type="NCBI Taxonomy" id="2303538"/>
    <lineage>
        <taxon>Bacteria</taxon>
        <taxon>Pseudomonadati</taxon>
        <taxon>Pseudomonadota</taxon>
        <taxon>Gammaproteobacteria</taxon>
        <taxon>Alteromonadales</taxon>
        <taxon>Alteromonadaceae</taxon>
        <taxon>Alteromonas/Salinimonas group</taxon>
        <taxon>Salinimonas</taxon>
    </lineage>
</organism>
<dbReference type="KEGG" id="salm:D0Y50_01065"/>
<keyword evidence="3" id="KW-0808">Transferase</keyword>
<keyword evidence="1" id="KW-0812">Transmembrane</keyword>
<evidence type="ECO:0000313" key="4">
    <source>
        <dbReference type="Proteomes" id="UP000262073"/>
    </source>
</evidence>
<keyword evidence="3" id="KW-0418">Kinase</keyword>
<reference evidence="3 4" key="1">
    <citation type="submission" date="2018-08" db="EMBL/GenBank/DDBJ databases">
        <title>Salinimonas sediminis sp. nov., a piezophilic bacterium isolated from a deep-sea sediment sample from the New Britain Trench.</title>
        <authorList>
            <person name="Cao J."/>
        </authorList>
    </citation>
    <scope>NUCLEOTIDE SEQUENCE [LARGE SCALE GENOMIC DNA]</scope>
    <source>
        <strain evidence="3 4">N102</strain>
    </source>
</reference>
<dbReference type="Proteomes" id="UP000262073">
    <property type="component" value="Chromosome"/>
</dbReference>
<evidence type="ECO:0000256" key="1">
    <source>
        <dbReference type="SAM" id="Phobius"/>
    </source>
</evidence>
<feature type="transmembrane region" description="Helical" evidence="1">
    <location>
        <begin position="48"/>
        <end position="75"/>
    </location>
</feature>
<feature type="transmembrane region" description="Helical" evidence="1">
    <location>
        <begin position="95"/>
        <end position="117"/>
    </location>
</feature>
<keyword evidence="1" id="KW-1133">Transmembrane helix</keyword>
<evidence type="ECO:0000313" key="3">
    <source>
        <dbReference type="EMBL" id="AXR05079.1"/>
    </source>
</evidence>
<dbReference type="GO" id="GO:0016301">
    <property type="term" value="F:kinase activity"/>
    <property type="evidence" value="ECO:0007669"/>
    <property type="project" value="UniProtKB-KW"/>
</dbReference>
<keyword evidence="1" id="KW-0472">Membrane</keyword>
<dbReference type="PROSITE" id="PS50109">
    <property type="entry name" value="HIS_KIN"/>
    <property type="match status" value="1"/>
</dbReference>
<name>A0A346NHS2_9ALTE</name>
<dbReference type="OrthoDB" id="9785252at2"/>
<dbReference type="SUPFAM" id="SSF55874">
    <property type="entry name" value="ATPase domain of HSP90 chaperone/DNA topoisomerase II/histidine kinase"/>
    <property type="match status" value="1"/>
</dbReference>
<evidence type="ECO:0000259" key="2">
    <source>
        <dbReference type="PROSITE" id="PS50109"/>
    </source>
</evidence>
<dbReference type="InterPro" id="IPR005467">
    <property type="entry name" value="His_kinase_dom"/>
</dbReference>
<dbReference type="Gene3D" id="3.30.565.10">
    <property type="entry name" value="Histidine kinase-like ATPase, C-terminal domain"/>
    <property type="match status" value="1"/>
</dbReference>
<proteinExistence type="predicted"/>
<gene>
    <name evidence="3" type="ORF">D0Y50_01065</name>
</gene>
<keyword evidence="4" id="KW-1185">Reference proteome</keyword>
<dbReference type="EMBL" id="CP031769">
    <property type="protein sequence ID" value="AXR05079.1"/>
    <property type="molecule type" value="Genomic_DNA"/>
</dbReference>
<sequence length="354" mass="38604">MLLLLITAIFGPRRLPNSVATLLLLLEIITLNAVIALNGAASNPFSMVLLVPLVLGLMWLPLGWSIVVLAGSIAGQLSQLYLPQLHTHNASLAEHGQSMIIGFVLTCGLISAVVAYFRWQLNRQTVALHTLRERQLRDEQLLAIGTAAAQLTHDAASPVQTIRLLLEEIHHPSPHPVLTEIEEQFRRLETMLHDWRTIADDVRQARLNQYYASDVFKALRHTLALARPESAINWPAAQAPATSVVIADRTLLPALTSIVLNACEANDEVCADPVNISLAITPAYWQLEIENQSSQVAEGQLQLLGNRLVNSQTGSGAGAVLSNATIEKFGGQVRWYYRSGAVITTITLPAKIPA</sequence>
<protein>
    <submittedName>
        <fullName evidence="3">Sensor histidine kinase</fullName>
    </submittedName>
</protein>
<feature type="transmembrane region" description="Helical" evidence="1">
    <location>
        <begin position="20"/>
        <end position="41"/>
    </location>
</feature>